<dbReference type="NCBIfam" id="TIGR02191">
    <property type="entry name" value="RNaseIII"/>
    <property type="match status" value="1"/>
</dbReference>
<reference evidence="13" key="1">
    <citation type="submission" date="2016-11" db="EMBL/GenBank/DDBJ databases">
        <authorList>
            <person name="Varghese N."/>
            <person name="Submissions S."/>
        </authorList>
    </citation>
    <scope>NUCLEOTIDE SEQUENCE [LARGE SCALE GENOMIC DNA]</scope>
    <source>
        <strain evidence="13">DSM 15807</strain>
    </source>
</reference>
<dbReference type="HAMAP" id="MF_00104">
    <property type="entry name" value="RNase_III"/>
    <property type="match status" value="1"/>
</dbReference>
<feature type="binding site" evidence="9">
    <location>
        <position position="28"/>
    </location>
    <ligand>
        <name>Mg(2+)</name>
        <dbReference type="ChEBI" id="CHEBI:18420"/>
    </ligand>
</feature>
<keyword evidence="9" id="KW-0699">rRNA-binding</keyword>
<dbReference type="GO" id="GO:0046872">
    <property type="term" value="F:metal ion binding"/>
    <property type="evidence" value="ECO:0007669"/>
    <property type="project" value="UniProtKB-KW"/>
</dbReference>
<protein>
    <recommendedName>
        <fullName evidence="9">Ribonuclease 3</fullName>
        <ecNumber evidence="9">3.1.26.3</ecNumber>
    </recommendedName>
    <alternativeName>
        <fullName evidence="9">Ribonuclease III</fullName>
        <shortName evidence="9">RNase III</shortName>
    </alternativeName>
</protein>
<dbReference type="STRING" id="1123380.SAMN02745199_0395"/>
<dbReference type="FunFam" id="1.10.1520.10:FF:000001">
    <property type="entry name" value="Ribonuclease 3"/>
    <property type="match status" value="1"/>
</dbReference>
<keyword evidence="9" id="KW-0479">Metal-binding</keyword>
<keyword evidence="6 9" id="KW-0255">Endonuclease</keyword>
<keyword evidence="9" id="KW-0819">tRNA processing</keyword>
<comment type="similarity">
    <text evidence="2">Belongs to the ribonuclease III family.</text>
</comment>
<feature type="domain" description="RNase III" evidence="11">
    <location>
        <begin position="1"/>
        <end position="115"/>
    </location>
</feature>
<dbReference type="GO" id="GO:0005737">
    <property type="term" value="C:cytoplasm"/>
    <property type="evidence" value="ECO:0007669"/>
    <property type="project" value="UniProtKB-SubCell"/>
</dbReference>
<sequence length="213" mass="24092">MFTALRHTSYVNERKLKTEELPSYERLEFLGDAVVELLVCTKLYENFANLPEGIMAQIKAAVASEDVLSEIAQKLNLGKYILLGKGEEISGGRNKKSILADVFEALTAAVYIDSGKDLNLTSELFTPLLNEYILLFLEGKRIFDYKTKLQELTQEFFKVLPTYIVEEIEKEFKATVLVNNQVYATGMGSSKKEAEKRAAEIAYKKLLEEVSKK</sequence>
<feature type="binding site" evidence="9">
    <location>
        <position position="104"/>
    </location>
    <ligand>
        <name>Mg(2+)</name>
        <dbReference type="ChEBI" id="CHEBI:18420"/>
    </ligand>
</feature>
<dbReference type="SMART" id="SM00535">
    <property type="entry name" value="RIBOc"/>
    <property type="match status" value="1"/>
</dbReference>
<evidence type="ECO:0000256" key="3">
    <source>
        <dbReference type="ARBA" id="ARBA00022552"/>
    </source>
</evidence>
<comment type="subunit">
    <text evidence="9">Homodimer.</text>
</comment>
<organism evidence="12 13">
    <name type="scientific">Thermosipho atlanticus DSM 15807</name>
    <dbReference type="NCBI Taxonomy" id="1123380"/>
    <lineage>
        <taxon>Bacteria</taxon>
        <taxon>Thermotogati</taxon>
        <taxon>Thermotogota</taxon>
        <taxon>Thermotogae</taxon>
        <taxon>Thermotogales</taxon>
        <taxon>Fervidobacteriaceae</taxon>
        <taxon>Thermosipho</taxon>
    </lineage>
</organism>
<evidence type="ECO:0000259" key="10">
    <source>
        <dbReference type="PROSITE" id="PS50137"/>
    </source>
</evidence>
<keyword evidence="3 9" id="KW-0698">rRNA processing</keyword>
<dbReference type="CDD" id="cd10845">
    <property type="entry name" value="DSRM_RNAse_III_family"/>
    <property type="match status" value="1"/>
</dbReference>
<feature type="active site" evidence="9">
    <location>
        <position position="32"/>
    </location>
</feature>
<dbReference type="Proteomes" id="UP000242592">
    <property type="component" value="Unassembled WGS sequence"/>
</dbReference>
<dbReference type="CDD" id="cd00593">
    <property type="entry name" value="RIBOc"/>
    <property type="match status" value="1"/>
</dbReference>
<dbReference type="AlphaFoldDB" id="A0A1M5R880"/>
<dbReference type="SUPFAM" id="SSF69065">
    <property type="entry name" value="RNase III domain-like"/>
    <property type="match status" value="1"/>
</dbReference>
<evidence type="ECO:0000256" key="5">
    <source>
        <dbReference type="ARBA" id="ARBA00022722"/>
    </source>
</evidence>
<evidence type="ECO:0000259" key="11">
    <source>
        <dbReference type="PROSITE" id="PS50142"/>
    </source>
</evidence>
<accession>A0A1M5R880</accession>
<evidence type="ECO:0000256" key="8">
    <source>
        <dbReference type="ARBA" id="ARBA00022884"/>
    </source>
</evidence>
<keyword evidence="5 9" id="KW-0540">Nuclease</keyword>
<keyword evidence="13" id="KW-1185">Reference proteome</keyword>
<keyword evidence="9" id="KW-0460">Magnesium</keyword>
<keyword evidence="7 9" id="KW-0378">Hydrolase</keyword>
<dbReference type="GO" id="GO:0008033">
    <property type="term" value="P:tRNA processing"/>
    <property type="evidence" value="ECO:0007669"/>
    <property type="project" value="UniProtKB-KW"/>
</dbReference>
<dbReference type="GO" id="GO:0006397">
    <property type="term" value="P:mRNA processing"/>
    <property type="evidence" value="ECO:0007669"/>
    <property type="project" value="UniProtKB-UniRule"/>
</dbReference>
<dbReference type="Pfam" id="PF14622">
    <property type="entry name" value="Ribonucleas_3_3"/>
    <property type="match status" value="1"/>
</dbReference>
<comment type="subcellular location">
    <subcellularLocation>
        <location evidence="9">Cytoplasm</location>
    </subcellularLocation>
</comment>
<dbReference type="GO" id="GO:0004525">
    <property type="term" value="F:ribonuclease III activity"/>
    <property type="evidence" value="ECO:0007669"/>
    <property type="project" value="UniProtKB-UniRule"/>
</dbReference>
<keyword evidence="4 9" id="KW-0507">mRNA processing</keyword>
<dbReference type="GO" id="GO:0010468">
    <property type="term" value="P:regulation of gene expression"/>
    <property type="evidence" value="ECO:0007669"/>
    <property type="project" value="TreeGrafter"/>
</dbReference>
<keyword evidence="8 9" id="KW-0694">RNA-binding</keyword>
<comment type="cofactor">
    <cofactor evidence="9">
        <name>Mg(2+)</name>
        <dbReference type="ChEBI" id="CHEBI:18420"/>
    </cofactor>
</comment>
<evidence type="ECO:0000313" key="13">
    <source>
        <dbReference type="Proteomes" id="UP000242592"/>
    </source>
</evidence>
<dbReference type="SMART" id="SM00358">
    <property type="entry name" value="DSRM"/>
    <property type="match status" value="1"/>
</dbReference>
<comment type="function">
    <text evidence="9">Digests double-stranded RNA. Involved in the processing of primary rRNA transcript to yield the immediate precursors to the large and small rRNAs (23S and 16S). Processes some mRNAs, and tRNAs when they are encoded in the rRNA operon. Processes pre-crRNA and tracrRNA of type II CRISPR loci if present in the organism.</text>
</comment>
<dbReference type="EMBL" id="FQXN01000001">
    <property type="protein sequence ID" value="SHH22545.1"/>
    <property type="molecule type" value="Genomic_DNA"/>
</dbReference>
<evidence type="ECO:0000256" key="9">
    <source>
        <dbReference type="HAMAP-Rule" id="MF_00104"/>
    </source>
</evidence>
<dbReference type="Pfam" id="PF00035">
    <property type="entry name" value="dsrm"/>
    <property type="match status" value="1"/>
</dbReference>
<feature type="active site" evidence="9">
    <location>
        <position position="104"/>
    </location>
</feature>
<dbReference type="GO" id="GO:0006364">
    <property type="term" value="P:rRNA processing"/>
    <property type="evidence" value="ECO:0007669"/>
    <property type="project" value="UniProtKB-UniRule"/>
</dbReference>
<dbReference type="PROSITE" id="PS00517">
    <property type="entry name" value="RNASE_3_1"/>
    <property type="match status" value="1"/>
</dbReference>
<feature type="binding site" evidence="9">
    <location>
        <position position="101"/>
    </location>
    <ligand>
        <name>Mg(2+)</name>
        <dbReference type="ChEBI" id="CHEBI:18420"/>
    </ligand>
</feature>
<dbReference type="InterPro" id="IPR011907">
    <property type="entry name" value="RNase_III"/>
</dbReference>
<feature type="domain" description="DRBM" evidence="10">
    <location>
        <begin position="144"/>
        <end position="208"/>
    </location>
</feature>
<evidence type="ECO:0000313" key="12">
    <source>
        <dbReference type="EMBL" id="SHH22545.1"/>
    </source>
</evidence>
<dbReference type="InterPro" id="IPR036389">
    <property type="entry name" value="RNase_III_sf"/>
</dbReference>
<evidence type="ECO:0000256" key="6">
    <source>
        <dbReference type="ARBA" id="ARBA00022759"/>
    </source>
</evidence>
<evidence type="ECO:0000256" key="4">
    <source>
        <dbReference type="ARBA" id="ARBA00022664"/>
    </source>
</evidence>
<dbReference type="PROSITE" id="PS50137">
    <property type="entry name" value="DS_RBD"/>
    <property type="match status" value="1"/>
</dbReference>
<dbReference type="GO" id="GO:0003725">
    <property type="term" value="F:double-stranded RNA binding"/>
    <property type="evidence" value="ECO:0007669"/>
    <property type="project" value="TreeGrafter"/>
</dbReference>
<dbReference type="Gene3D" id="3.30.160.20">
    <property type="match status" value="1"/>
</dbReference>
<dbReference type="InterPro" id="IPR000999">
    <property type="entry name" value="RNase_III_dom"/>
</dbReference>
<dbReference type="PANTHER" id="PTHR11207">
    <property type="entry name" value="RIBONUCLEASE III"/>
    <property type="match status" value="1"/>
</dbReference>
<dbReference type="InterPro" id="IPR014720">
    <property type="entry name" value="dsRBD_dom"/>
</dbReference>
<dbReference type="PANTHER" id="PTHR11207:SF0">
    <property type="entry name" value="RIBONUCLEASE 3"/>
    <property type="match status" value="1"/>
</dbReference>
<dbReference type="EC" id="3.1.26.3" evidence="9"/>
<dbReference type="SUPFAM" id="SSF54768">
    <property type="entry name" value="dsRNA-binding domain-like"/>
    <property type="match status" value="1"/>
</dbReference>
<evidence type="ECO:0000256" key="2">
    <source>
        <dbReference type="ARBA" id="ARBA00010183"/>
    </source>
</evidence>
<evidence type="ECO:0000256" key="7">
    <source>
        <dbReference type="ARBA" id="ARBA00022801"/>
    </source>
</evidence>
<name>A0A1M5R880_9BACT</name>
<dbReference type="Gene3D" id="1.10.1520.10">
    <property type="entry name" value="Ribonuclease III domain"/>
    <property type="match status" value="1"/>
</dbReference>
<proteinExistence type="inferred from homology"/>
<gene>
    <name evidence="9" type="primary">rnc</name>
    <name evidence="12" type="ORF">SAMN02745199_0395</name>
</gene>
<comment type="catalytic activity">
    <reaction evidence="1 9">
        <text>Endonucleolytic cleavage to 5'-phosphomonoester.</text>
        <dbReference type="EC" id="3.1.26.3"/>
    </reaction>
</comment>
<dbReference type="GO" id="GO:0019843">
    <property type="term" value="F:rRNA binding"/>
    <property type="evidence" value="ECO:0007669"/>
    <property type="project" value="UniProtKB-KW"/>
</dbReference>
<dbReference type="PROSITE" id="PS50142">
    <property type="entry name" value="RNASE_3_2"/>
    <property type="match status" value="1"/>
</dbReference>
<evidence type="ECO:0000256" key="1">
    <source>
        <dbReference type="ARBA" id="ARBA00000109"/>
    </source>
</evidence>
<keyword evidence="9" id="KW-0963">Cytoplasm</keyword>